<feature type="chain" id="PRO_5002025052" evidence="1">
    <location>
        <begin position="24"/>
        <end position="71"/>
    </location>
</feature>
<feature type="signal peptide" evidence="1">
    <location>
        <begin position="1"/>
        <end position="23"/>
    </location>
</feature>
<organism evidence="2">
    <name type="scientific">Mytilus galloprovincialis</name>
    <name type="common">Mediterranean mussel</name>
    <dbReference type="NCBI Taxonomy" id="29158"/>
    <lineage>
        <taxon>Eukaryota</taxon>
        <taxon>Metazoa</taxon>
        <taxon>Spiralia</taxon>
        <taxon>Lophotrochozoa</taxon>
        <taxon>Mollusca</taxon>
        <taxon>Bivalvia</taxon>
        <taxon>Autobranchia</taxon>
        <taxon>Pteriomorphia</taxon>
        <taxon>Mytilida</taxon>
        <taxon>Mytiloidea</taxon>
        <taxon>Mytilidae</taxon>
        <taxon>Mytilinae</taxon>
        <taxon>Mytilus</taxon>
    </lineage>
</organism>
<dbReference type="AlphaFoldDB" id="A0A0A7ACU5"/>
<reference evidence="2" key="1">
    <citation type="journal article" date="2015" name="Genome Biol. Evol.">
        <title>Identification and Characterization of a Novel Family of Cysteine-Rich Peptides (MgCRP-I) from Mytilus galloprovincialis.</title>
        <authorList>
            <person name="Gerdol M."/>
            <person name="Puillandre N."/>
            <person name="De Moro G."/>
            <person name="Guarnaccia C."/>
            <person name="Lucafo M."/>
            <person name="Benincasa M."/>
            <person name="Zlatev V."/>
            <person name="Manfrin C."/>
            <person name="Torboli V."/>
            <person name="Giulianini P.G."/>
            <person name="Sava G."/>
            <person name="Venier P."/>
            <person name="Pallavicini A."/>
        </authorList>
    </citation>
    <scope>NUCLEOTIDE SEQUENCE</scope>
</reference>
<dbReference type="EMBL" id="KJ002661">
    <property type="protein sequence ID" value="AHF20935.1"/>
    <property type="molecule type" value="mRNA"/>
</dbReference>
<protein>
    <submittedName>
        <fullName evidence="2">CRP-I 15</fullName>
    </submittedName>
</protein>
<keyword evidence="1" id="KW-0732">Signal</keyword>
<accession>A0A0A7ACU5</accession>
<proteinExistence type="evidence at transcript level"/>
<sequence>MKFALCLVACVMLVFVGVNMANGEILEDNGFLQKLEKRAVSCGTYRKSCSFRKCCSGYTCSYGRCRSSYGK</sequence>
<evidence type="ECO:0000256" key="1">
    <source>
        <dbReference type="SAM" id="SignalP"/>
    </source>
</evidence>
<name>A0A0A7ACU5_MYTGA</name>
<evidence type="ECO:0000313" key="2">
    <source>
        <dbReference type="EMBL" id="AHF20935.1"/>
    </source>
</evidence>